<proteinExistence type="predicted"/>
<evidence type="ECO:0000313" key="2">
    <source>
        <dbReference type="Proteomes" id="UP001295684"/>
    </source>
</evidence>
<keyword evidence="2" id="KW-1185">Reference proteome</keyword>
<sequence>MDTFFKKTHNLEEGIYYLQNESAMEVNFVEITERDYRNYNYFQELVLMPLNKFMGDKKKVHSWTKKSHPACDMTMMIVTKTLRKIKGMSLISQLMPTQCEIFEFDDSQIKYGDKLFEHIPFMPVTEKLLMRGKWKNNNYYFLMEILNCQITHLYLDFVIVEIRNAKLRKKNKLISKFMKSNSLKNLSLWQYSLDKELLNKITVDSIQSNKQRLKLVLETLLFSPIPKFPEASLESDVVLS</sequence>
<name>A0AAD1X5T5_EUPCR</name>
<accession>A0AAD1X5T5</accession>
<dbReference type="EMBL" id="CAMPGE010000080">
    <property type="protein sequence ID" value="CAI2358801.1"/>
    <property type="molecule type" value="Genomic_DNA"/>
</dbReference>
<gene>
    <name evidence="1" type="ORF">ECRASSUSDP1_LOCUS84</name>
</gene>
<organism evidence="1 2">
    <name type="scientific">Euplotes crassus</name>
    <dbReference type="NCBI Taxonomy" id="5936"/>
    <lineage>
        <taxon>Eukaryota</taxon>
        <taxon>Sar</taxon>
        <taxon>Alveolata</taxon>
        <taxon>Ciliophora</taxon>
        <taxon>Intramacronucleata</taxon>
        <taxon>Spirotrichea</taxon>
        <taxon>Hypotrichia</taxon>
        <taxon>Euplotida</taxon>
        <taxon>Euplotidae</taxon>
        <taxon>Moneuplotes</taxon>
    </lineage>
</organism>
<dbReference type="Proteomes" id="UP001295684">
    <property type="component" value="Unassembled WGS sequence"/>
</dbReference>
<protein>
    <submittedName>
        <fullName evidence="1">Uncharacterized protein</fullName>
    </submittedName>
</protein>
<reference evidence="1" key="1">
    <citation type="submission" date="2023-07" db="EMBL/GenBank/DDBJ databases">
        <authorList>
            <consortium name="AG Swart"/>
            <person name="Singh M."/>
            <person name="Singh A."/>
            <person name="Seah K."/>
            <person name="Emmerich C."/>
        </authorList>
    </citation>
    <scope>NUCLEOTIDE SEQUENCE</scope>
    <source>
        <strain evidence="1">DP1</strain>
    </source>
</reference>
<comment type="caution">
    <text evidence="1">The sequence shown here is derived from an EMBL/GenBank/DDBJ whole genome shotgun (WGS) entry which is preliminary data.</text>
</comment>
<dbReference type="AlphaFoldDB" id="A0AAD1X5T5"/>
<evidence type="ECO:0000313" key="1">
    <source>
        <dbReference type="EMBL" id="CAI2358801.1"/>
    </source>
</evidence>